<dbReference type="AlphaFoldDB" id="A0A545T583"/>
<sequence>MANFSVVDTLSLGALAAISIPILIHLFNRTRGKIVWFGHVELIKQAKKIKVTELKVTQWVLLLLRIFIFTALALLLAGLFFNQDADIKDRVNLVSPEWVVNSNEVDFNNLSVDIDANSFWLTPEFNSIPMDWEAAKEKAQAILADRKRNFSLQTLLLAWESKSIFANKTHVYAVNDLAQFSSSRVDLERNYQYHFKPTIDEADNSTVPLKVIVFFDANRQIDQQVLASSFKYLNDLTNNRYMVSFRPLDSLEPNASIDSDVLIYLADMELPQNIIEYTQKGGYLISDGITQNSTSGLRLINPQGRLIRLFKTTIVELKDTHEMLWQDKLGIPLLIAHEENHIQWLSRFRPDWTDWVKRPNFPIDLERLITRNIELESYSVNETAVPLPRLNELLAENKLDHKDVFEKKELSHWLLLLIALLWAIERWLSEKRFIKNNANLADDSSSRVGGSL</sequence>
<gene>
    <name evidence="3" type="ORF">FLL45_19570</name>
</gene>
<evidence type="ECO:0000313" key="3">
    <source>
        <dbReference type="EMBL" id="TQV72410.1"/>
    </source>
</evidence>
<feature type="transmembrane region" description="Helical" evidence="1">
    <location>
        <begin position="6"/>
        <end position="27"/>
    </location>
</feature>
<feature type="domain" description="Aerotolerance regulator N-terminal" evidence="2">
    <location>
        <begin position="11"/>
        <end position="78"/>
    </location>
</feature>
<dbReference type="Proteomes" id="UP000317839">
    <property type="component" value="Unassembled WGS sequence"/>
</dbReference>
<dbReference type="Pfam" id="PF07584">
    <property type="entry name" value="BatA"/>
    <property type="match status" value="1"/>
</dbReference>
<name>A0A545T583_9GAMM</name>
<proteinExistence type="predicted"/>
<dbReference type="NCBIfam" id="TIGR02226">
    <property type="entry name" value="two_anch"/>
    <property type="match status" value="1"/>
</dbReference>
<dbReference type="OrthoDB" id="6382829at2"/>
<dbReference type="RefSeq" id="WP_142943740.1">
    <property type="nucleotide sequence ID" value="NZ_VIKR01000005.1"/>
</dbReference>
<reference evidence="3 4" key="1">
    <citation type="submission" date="2019-06" db="EMBL/GenBank/DDBJ databases">
        <title>Draft genome of Aliikangiella marina GYP-15.</title>
        <authorList>
            <person name="Wang G."/>
        </authorList>
    </citation>
    <scope>NUCLEOTIDE SEQUENCE [LARGE SCALE GENOMIC DNA]</scope>
    <source>
        <strain evidence="3 4">GYP-15</strain>
    </source>
</reference>
<evidence type="ECO:0000256" key="1">
    <source>
        <dbReference type="SAM" id="Phobius"/>
    </source>
</evidence>
<organism evidence="3 4">
    <name type="scientific">Aliikangiella marina</name>
    <dbReference type="NCBI Taxonomy" id="1712262"/>
    <lineage>
        <taxon>Bacteria</taxon>
        <taxon>Pseudomonadati</taxon>
        <taxon>Pseudomonadota</taxon>
        <taxon>Gammaproteobacteria</taxon>
        <taxon>Oceanospirillales</taxon>
        <taxon>Pleioneaceae</taxon>
        <taxon>Aliikangiella</taxon>
    </lineage>
</organism>
<evidence type="ECO:0000259" key="2">
    <source>
        <dbReference type="Pfam" id="PF07584"/>
    </source>
</evidence>
<keyword evidence="4" id="KW-1185">Reference proteome</keyword>
<dbReference type="InterPro" id="IPR024163">
    <property type="entry name" value="Aerotolerance_reg_N"/>
</dbReference>
<evidence type="ECO:0000313" key="4">
    <source>
        <dbReference type="Proteomes" id="UP000317839"/>
    </source>
</evidence>
<dbReference type="InterPro" id="IPR011933">
    <property type="entry name" value="Double_TM_dom"/>
</dbReference>
<feature type="transmembrane region" description="Helical" evidence="1">
    <location>
        <begin position="59"/>
        <end position="81"/>
    </location>
</feature>
<keyword evidence="1" id="KW-1133">Transmembrane helix</keyword>
<keyword evidence="1" id="KW-0812">Transmembrane</keyword>
<dbReference type="EMBL" id="VIKR01000005">
    <property type="protein sequence ID" value="TQV72410.1"/>
    <property type="molecule type" value="Genomic_DNA"/>
</dbReference>
<keyword evidence="1" id="KW-0472">Membrane</keyword>
<accession>A0A545T583</accession>
<protein>
    <recommendedName>
        <fullName evidence="2">Aerotolerance regulator N-terminal domain-containing protein</fullName>
    </recommendedName>
</protein>
<comment type="caution">
    <text evidence="3">The sequence shown here is derived from an EMBL/GenBank/DDBJ whole genome shotgun (WGS) entry which is preliminary data.</text>
</comment>